<keyword evidence="4" id="KW-0677">Repeat</keyword>
<evidence type="ECO:0000256" key="5">
    <source>
        <dbReference type="ARBA" id="ARBA00022889"/>
    </source>
</evidence>
<dbReference type="CDD" id="cd08544">
    <property type="entry name" value="Reeler"/>
    <property type="match status" value="1"/>
</dbReference>
<protein>
    <recommendedName>
        <fullName evidence="2">Spondin-1</fullName>
    </recommendedName>
    <alternativeName>
        <fullName evidence="6">F-spondin</fullName>
    </alternativeName>
</protein>
<reference evidence="9" key="3">
    <citation type="submission" date="2025-09" db="UniProtKB">
        <authorList>
            <consortium name="Ensembl"/>
        </authorList>
    </citation>
    <scope>IDENTIFICATION</scope>
</reference>
<dbReference type="FunFam" id="2.60.40.2130:FF:000002">
    <property type="entry name" value="Putative Spondin-1"/>
    <property type="match status" value="1"/>
</dbReference>
<dbReference type="PANTHER" id="PTHR11311:SF16">
    <property type="entry name" value="SPONDIN-1"/>
    <property type="match status" value="1"/>
</dbReference>
<sequence>RDGDNGFQIRIEGEPESYEPGREYVDLILQWPCKARDQHLVRGFSIHAQHVDTEEAAGSFMPVNAYTSRVSSSCPSYIHHVISGKRNRVMVRWTAPVSGFGCVKISATVVQKGRIWFKQQGRLSLNICERVEVVQPNRTQECCACGNSTYRMTFYGLWSPSTHPKDYPTYSTHWSNVIGASHSSEYSIWDYGKFSSPAVQKVAEWGWPNDVETEVTSQGDHVMSVIKTPAQWPAYQPRNLRNPPSDTFQVDRSRHLVSLLSMLGPSPDWNVGITKESMCTADCGWVGTRVYNLTPWDAGTDSGVSYLSPNSPTNPRQRIRALTTLDDPESPFYKQGGGAIEPVAKIVVTRTGLSVIKSNIFISKEMSDCGLESCDMEDNWEIPGCNYGEWSDWSVCPVTCGEGQTFRKRMLRSGSHSCDGFQMENSKCMTSMSCTDDDQSECRYSNWSEWMPCSESCGTGATLRKKFLLGFQMEQNRCMVPCEVTNEQTCMYFEWMAWQPCTGGCNNTGHRVRKRVLKFAPEELSCERFITERVPCTSPCEKDPCAIEWTSWSSCSASCGRGWRTRRLQRIPPRACGRRRRRERQRCRAANRCAPQNCVVKSWGQWSRCNSPGRSSRQLRVRKIKTRAKFGGAKCPRTFERRRC</sequence>
<feature type="domain" description="Reelin" evidence="7">
    <location>
        <begin position="1"/>
        <end position="141"/>
    </location>
</feature>
<dbReference type="InterPro" id="IPR036383">
    <property type="entry name" value="TSP1_rpt_sf"/>
</dbReference>
<evidence type="ECO:0000259" key="7">
    <source>
        <dbReference type="PROSITE" id="PS51019"/>
    </source>
</evidence>
<evidence type="ECO:0000256" key="2">
    <source>
        <dbReference type="ARBA" id="ARBA00019594"/>
    </source>
</evidence>
<dbReference type="PANTHER" id="PTHR11311">
    <property type="entry name" value="SPONDIN"/>
    <property type="match status" value="1"/>
</dbReference>
<keyword evidence="5" id="KW-0130">Cell adhesion</keyword>
<keyword evidence="3" id="KW-0964">Secreted</keyword>
<dbReference type="InterPro" id="IPR002861">
    <property type="entry name" value="Reeler_dom"/>
</dbReference>
<dbReference type="InterPro" id="IPR009465">
    <property type="entry name" value="Spondin_N"/>
</dbReference>
<organism evidence="9 10">
    <name type="scientific">Ciona savignyi</name>
    <name type="common">Pacific transparent sea squirt</name>
    <dbReference type="NCBI Taxonomy" id="51511"/>
    <lineage>
        <taxon>Eukaryota</taxon>
        <taxon>Metazoa</taxon>
        <taxon>Chordata</taxon>
        <taxon>Tunicata</taxon>
        <taxon>Ascidiacea</taxon>
        <taxon>Phlebobranchia</taxon>
        <taxon>Cionidae</taxon>
        <taxon>Ciona</taxon>
    </lineage>
</organism>
<dbReference type="Gene3D" id="2.60.40.4060">
    <property type="entry name" value="Reeler domain"/>
    <property type="match status" value="1"/>
</dbReference>
<dbReference type="PROSITE" id="PS51019">
    <property type="entry name" value="REELIN"/>
    <property type="match status" value="1"/>
</dbReference>
<keyword evidence="3" id="KW-0272">Extracellular matrix</keyword>
<evidence type="ECO:0000256" key="6">
    <source>
        <dbReference type="ARBA" id="ARBA00030964"/>
    </source>
</evidence>
<dbReference type="InterPro" id="IPR051418">
    <property type="entry name" value="Spondin/Thrombospondin_T1"/>
</dbReference>
<proteinExistence type="predicted"/>
<dbReference type="NCBIfam" id="NF038123">
    <property type="entry name" value="NF038123_dom"/>
    <property type="match status" value="1"/>
</dbReference>
<dbReference type="Gene3D" id="2.60.40.2130">
    <property type="entry name" value="F-spondin domain"/>
    <property type="match status" value="1"/>
</dbReference>
<evidence type="ECO:0000256" key="3">
    <source>
        <dbReference type="ARBA" id="ARBA00022530"/>
    </source>
</evidence>
<keyword evidence="10" id="KW-1185">Reference proteome</keyword>
<dbReference type="SUPFAM" id="SSF82895">
    <property type="entry name" value="TSP-1 type 1 repeat"/>
    <property type="match status" value="4"/>
</dbReference>
<feature type="domain" description="Spondin" evidence="8">
    <location>
        <begin position="138"/>
        <end position="331"/>
    </location>
</feature>
<evidence type="ECO:0000256" key="4">
    <source>
        <dbReference type="ARBA" id="ARBA00022737"/>
    </source>
</evidence>
<dbReference type="AlphaFoldDB" id="H2Z0J5"/>
<dbReference type="Proteomes" id="UP000007875">
    <property type="component" value="Unassembled WGS sequence"/>
</dbReference>
<dbReference type="InterPro" id="IPR042307">
    <property type="entry name" value="Reeler_sf"/>
</dbReference>
<evidence type="ECO:0000313" key="10">
    <source>
        <dbReference type="Proteomes" id="UP000007875"/>
    </source>
</evidence>
<accession>H2Z0J5</accession>
<dbReference type="Gene3D" id="2.20.100.10">
    <property type="entry name" value="Thrombospondin type-1 (TSP1) repeat"/>
    <property type="match status" value="3"/>
</dbReference>
<comment type="subcellular location">
    <subcellularLocation>
        <location evidence="1">Secreted</location>
        <location evidence="1">Extracellular space</location>
        <location evidence="1">Extracellular matrix</location>
    </subcellularLocation>
</comment>
<reference evidence="9" key="2">
    <citation type="submission" date="2025-08" db="UniProtKB">
        <authorList>
            <consortium name="Ensembl"/>
        </authorList>
    </citation>
    <scope>IDENTIFICATION</scope>
</reference>
<evidence type="ECO:0000313" key="9">
    <source>
        <dbReference type="Ensembl" id="ENSCSAVP00000011107.1"/>
    </source>
</evidence>
<dbReference type="Pfam" id="PF00090">
    <property type="entry name" value="TSP_1"/>
    <property type="match status" value="4"/>
</dbReference>
<dbReference type="OMA" id="IPRIEGC"/>
<dbReference type="GO" id="GO:0007155">
    <property type="term" value="P:cell adhesion"/>
    <property type="evidence" value="ECO:0007669"/>
    <property type="project" value="UniProtKB-KW"/>
</dbReference>
<dbReference type="InterPro" id="IPR000884">
    <property type="entry name" value="TSP1_rpt"/>
</dbReference>
<dbReference type="InterPro" id="IPR038678">
    <property type="entry name" value="Spondin_N_sf"/>
</dbReference>
<reference evidence="10" key="1">
    <citation type="submission" date="2003-08" db="EMBL/GenBank/DDBJ databases">
        <authorList>
            <person name="Birren B."/>
            <person name="Nusbaum C."/>
            <person name="Abebe A."/>
            <person name="Abouelleil A."/>
            <person name="Adekoya E."/>
            <person name="Ait-zahra M."/>
            <person name="Allen N."/>
            <person name="Allen T."/>
            <person name="An P."/>
            <person name="Anderson M."/>
            <person name="Anderson S."/>
            <person name="Arachchi H."/>
            <person name="Armbruster J."/>
            <person name="Bachantsang P."/>
            <person name="Baldwin J."/>
            <person name="Barry A."/>
            <person name="Bayul T."/>
            <person name="Blitshsteyn B."/>
            <person name="Bloom T."/>
            <person name="Blye J."/>
            <person name="Boguslavskiy L."/>
            <person name="Borowsky M."/>
            <person name="Boukhgalter B."/>
            <person name="Brunache A."/>
            <person name="Butler J."/>
            <person name="Calixte N."/>
            <person name="Calvo S."/>
            <person name="Camarata J."/>
            <person name="Campo K."/>
            <person name="Chang J."/>
            <person name="Cheshatsang Y."/>
            <person name="Citroen M."/>
            <person name="Collymore A."/>
            <person name="Considine T."/>
            <person name="Cook A."/>
            <person name="Cooke P."/>
            <person name="Corum B."/>
            <person name="Cuomo C."/>
            <person name="David R."/>
            <person name="Dawoe T."/>
            <person name="Degray S."/>
            <person name="Dodge S."/>
            <person name="Dooley K."/>
            <person name="Dorje P."/>
            <person name="Dorjee K."/>
            <person name="Dorris L."/>
            <person name="Duffey N."/>
            <person name="Dupes A."/>
            <person name="Elkins T."/>
            <person name="Engels R."/>
            <person name="Erickson J."/>
            <person name="Farina A."/>
            <person name="Faro S."/>
            <person name="Ferreira P."/>
            <person name="Fischer H."/>
            <person name="Fitzgerald M."/>
            <person name="Foley K."/>
            <person name="Gage D."/>
            <person name="Galagan J."/>
            <person name="Gearin G."/>
            <person name="Gnerre S."/>
            <person name="Gnirke A."/>
            <person name="Goyette A."/>
            <person name="Graham J."/>
            <person name="Grandbois E."/>
            <person name="Gyaltsen K."/>
            <person name="Hafez N."/>
            <person name="Hagopian D."/>
            <person name="Hagos B."/>
            <person name="Hall J."/>
            <person name="Hatcher B."/>
            <person name="Heller A."/>
            <person name="Higgins H."/>
            <person name="Honan T."/>
            <person name="Horn A."/>
            <person name="Houde N."/>
            <person name="Hughes L."/>
            <person name="Hulme W."/>
            <person name="Husby E."/>
            <person name="Iliev I."/>
            <person name="Jaffe D."/>
            <person name="Jones C."/>
            <person name="Kamal M."/>
            <person name="Kamat A."/>
            <person name="Kamvysselis M."/>
            <person name="Karlsson E."/>
            <person name="Kells C."/>
            <person name="Kieu A."/>
            <person name="Kisner P."/>
            <person name="Kodira C."/>
            <person name="Kulbokas E."/>
            <person name="Labutti K."/>
            <person name="Lama D."/>
            <person name="Landers T."/>
            <person name="Leger J."/>
            <person name="Levine S."/>
            <person name="Lewis D."/>
            <person name="Lewis T."/>
            <person name="Lindblad-toh K."/>
            <person name="Liu X."/>
            <person name="Lokyitsang T."/>
            <person name="Lokyitsang Y."/>
            <person name="Lucien O."/>
            <person name="Lui A."/>
            <person name="Ma L.J."/>
            <person name="Mabbitt R."/>
            <person name="Macdonald J."/>
            <person name="Maclean C."/>
            <person name="Major J."/>
            <person name="Manning J."/>
            <person name="Marabella R."/>
            <person name="Maru K."/>
            <person name="Matthews C."/>
            <person name="Mauceli E."/>
            <person name="Mccarthy M."/>
            <person name="Mcdonough S."/>
            <person name="Mcghee T."/>
            <person name="Meldrim J."/>
            <person name="Meneus L."/>
            <person name="Mesirov J."/>
            <person name="Mihalev A."/>
            <person name="Mihova T."/>
            <person name="Mikkelsen T."/>
            <person name="Mlenga V."/>
            <person name="Moru K."/>
            <person name="Mozes J."/>
            <person name="Mulrain L."/>
            <person name="Munson G."/>
            <person name="Naylor J."/>
            <person name="Newes C."/>
            <person name="Nguyen C."/>
            <person name="Nguyen N."/>
            <person name="Nguyen T."/>
            <person name="Nicol R."/>
            <person name="Nielsen C."/>
            <person name="Nizzari M."/>
            <person name="Norbu C."/>
            <person name="Norbu N."/>
            <person name="O'donnell P."/>
            <person name="Okoawo O."/>
            <person name="O'leary S."/>
            <person name="Omotosho B."/>
            <person name="O'neill K."/>
            <person name="Osman S."/>
            <person name="Parker S."/>
            <person name="Perrin D."/>
            <person name="Phunkhang P."/>
            <person name="Piqani B."/>
            <person name="Purcell S."/>
            <person name="Rachupka T."/>
            <person name="Ramasamy U."/>
            <person name="Rameau R."/>
            <person name="Ray V."/>
            <person name="Raymond C."/>
            <person name="Retta R."/>
            <person name="Richardson S."/>
            <person name="Rise C."/>
            <person name="Rodriguez J."/>
            <person name="Rogers J."/>
            <person name="Rogov P."/>
            <person name="Rutman M."/>
            <person name="Schupbach R."/>
            <person name="Seaman C."/>
            <person name="Settipalli S."/>
            <person name="Sharpe T."/>
            <person name="Sheridan J."/>
            <person name="Sherpa N."/>
            <person name="Shi J."/>
            <person name="Smirnov S."/>
            <person name="Smith C."/>
            <person name="Sougnez C."/>
            <person name="Spencer B."/>
            <person name="Stalker J."/>
            <person name="Stange-thomann N."/>
            <person name="Stavropoulos S."/>
            <person name="Stetson K."/>
            <person name="Stone C."/>
            <person name="Stone S."/>
            <person name="Stubbs M."/>
            <person name="Talamas J."/>
            <person name="Tchuinga P."/>
            <person name="Tenzing P."/>
            <person name="Tesfaye S."/>
            <person name="Theodore J."/>
            <person name="Thoulutsang Y."/>
            <person name="Topham K."/>
            <person name="Towey S."/>
            <person name="Tsamla T."/>
            <person name="Tsomo N."/>
            <person name="Vallee D."/>
            <person name="Vassiliev H."/>
            <person name="Venkataraman V."/>
            <person name="Vinson J."/>
            <person name="Vo A."/>
            <person name="Wade C."/>
            <person name="Wang S."/>
            <person name="Wangchuk T."/>
            <person name="Wangdi T."/>
            <person name="Whittaker C."/>
            <person name="Wilkinson J."/>
            <person name="Wu Y."/>
            <person name="Wyman D."/>
            <person name="Yadav S."/>
            <person name="Yang S."/>
            <person name="Yang X."/>
            <person name="Yeager S."/>
            <person name="Yee E."/>
            <person name="Young G."/>
            <person name="Zainoun J."/>
            <person name="Zembeck L."/>
            <person name="Zimmer A."/>
            <person name="Zody M."/>
            <person name="Lander E."/>
        </authorList>
    </citation>
    <scope>NUCLEOTIDE SEQUENCE [LARGE SCALE GENOMIC DNA]</scope>
</reference>
<name>H2Z0J5_CIOSA</name>
<evidence type="ECO:0000256" key="1">
    <source>
        <dbReference type="ARBA" id="ARBA00004498"/>
    </source>
</evidence>
<dbReference type="GeneTree" id="ENSGT00940000154910"/>
<dbReference type="Ensembl" id="ENSCSAVT00000011238.1">
    <property type="protein sequence ID" value="ENSCSAVP00000011107.1"/>
    <property type="gene ID" value="ENSCSAVG00000006494.1"/>
</dbReference>
<dbReference type="SMART" id="SM00209">
    <property type="entry name" value="TSP1"/>
    <property type="match status" value="4"/>
</dbReference>
<dbReference type="Pfam" id="PF02014">
    <property type="entry name" value="Reeler"/>
    <property type="match status" value="1"/>
</dbReference>
<evidence type="ECO:0000259" key="8">
    <source>
        <dbReference type="PROSITE" id="PS51020"/>
    </source>
</evidence>
<dbReference type="GO" id="GO:0031012">
    <property type="term" value="C:extracellular matrix"/>
    <property type="evidence" value="ECO:0007669"/>
    <property type="project" value="TreeGrafter"/>
</dbReference>
<dbReference type="PROSITE" id="PS51020">
    <property type="entry name" value="SPONDIN"/>
    <property type="match status" value="1"/>
</dbReference>
<dbReference type="PROSITE" id="PS50092">
    <property type="entry name" value="TSP1"/>
    <property type="match status" value="3"/>
</dbReference>
<dbReference type="Pfam" id="PF06468">
    <property type="entry name" value="Spond_N"/>
    <property type="match status" value="1"/>
</dbReference>